<keyword evidence="4" id="KW-0479">Metal-binding</keyword>
<dbReference type="AlphaFoldDB" id="A0A0M2V0X3"/>
<dbReference type="Gene3D" id="3.30.70.1020">
    <property type="entry name" value="Trehalose-6-phosphate phosphatase related protein, domain 2"/>
    <property type="match status" value="1"/>
</dbReference>
<comment type="similarity">
    <text evidence="2 4">Belongs to the trehalose phosphatase family.</text>
</comment>
<sequence>MKYAFDHLQAIRELLLAHDKITLLTDFDGTLTPIQEHPDLAILSEDIRQILLKFSQSRIFFLGIITGRSLRQIKKLVNIPKILYAANHGIELEGPGIRFSCAEAKKARYNLWHVYMRLFNALRHIEGIYLEDKGYAVSLHYRLVKKARDTEFVTKTLDSIIKPYLEKKILSLCTGKMVYEIRPPVTWNKATTIQWLLTNYLPLAFSGDALLVYLGDDQADIEVFTALSGKKLTIFVGTPTDTSAADYYVHSPEEVKSFLEFLYKQKDEGHHDLLTEGKRAI</sequence>
<dbReference type="InterPro" id="IPR044651">
    <property type="entry name" value="OTSB-like"/>
</dbReference>
<organism evidence="5 6">
    <name type="scientific">Candidatus Brocadia fulgida</name>
    <dbReference type="NCBI Taxonomy" id="380242"/>
    <lineage>
        <taxon>Bacteria</taxon>
        <taxon>Pseudomonadati</taxon>
        <taxon>Planctomycetota</taxon>
        <taxon>Candidatus Brocadiia</taxon>
        <taxon>Candidatus Brocadiales</taxon>
        <taxon>Candidatus Brocadiaceae</taxon>
        <taxon>Candidatus Brocadia</taxon>
    </lineage>
</organism>
<reference evidence="5 6" key="1">
    <citation type="journal article" date="2013" name="BMC Microbiol.">
        <title>Identification of the type II cytochrome c maturation pathway in anammox bacteria by comparative genomics.</title>
        <authorList>
            <person name="Ferousi C."/>
            <person name="Speth D.R."/>
            <person name="Reimann J."/>
            <person name="Op den Camp H.J."/>
            <person name="Allen J.W."/>
            <person name="Keltjens J.T."/>
            <person name="Jetten M.S."/>
        </authorList>
    </citation>
    <scope>NUCLEOTIDE SEQUENCE [LARGE SCALE GENOMIC DNA]</scope>
    <source>
        <strain evidence="5">RU1</strain>
    </source>
</reference>
<evidence type="ECO:0000256" key="1">
    <source>
        <dbReference type="ARBA" id="ARBA00005199"/>
    </source>
</evidence>
<comment type="function">
    <text evidence="4">Removes the phosphate from trehalose 6-phosphate to produce free trehalose.</text>
</comment>
<dbReference type="PANTHER" id="PTHR43768">
    <property type="entry name" value="TREHALOSE 6-PHOSPHATE PHOSPHATASE"/>
    <property type="match status" value="1"/>
</dbReference>
<dbReference type="EMBL" id="LAQJ01000061">
    <property type="protein sequence ID" value="KKO20806.1"/>
    <property type="molecule type" value="Genomic_DNA"/>
</dbReference>
<dbReference type="GO" id="GO:0005992">
    <property type="term" value="P:trehalose biosynthetic process"/>
    <property type="evidence" value="ECO:0007669"/>
    <property type="project" value="UniProtKB-UniPathway"/>
</dbReference>
<evidence type="ECO:0000256" key="4">
    <source>
        <dbReference type="RuleBase" id="RU361117"/>
    </source>
</evidence>
<comment type="cofactor">
    <cofactor evidence="4">
        <name>Mg(2+)</name>
        <dbReference type="ChEBI" id="CHEBI:18420"/>
    </cofactor>
</comment>
<evidence type="ECO:0000256" key="3">
    <source>
        <dbReference type="ARBA" id="ARBA00022801"/>
    </source>
</evidence>
<keyword evidence="6" id="KW-1185">Reference proteome</keyword>
<proteinExistence type="inferred from homology"/>
<dbReference type="SUPFAM" id="SSF56784">
    <property type="entry name" value="HAD-like"/>
    <property type="match status" value="1"/>
</dbReference>
<evidence type="ECO:0000313" key="5">
    <source>
        <dbReference type="EMBL" id="KKO20806.1"/>
    </source>
</evidence>
<dbReference type="InterPro" id="IPR003337">
    <property type="entry name" value="Trehalose_PPase"/>
</dbReference>
<dbReference type="Gene3D" id="3.40.50.1000">
    <property type="entry name" value="HAD superfamily/HAD-like"/>
    <property type="match status" value="1"/>
</dbReference>
<name>A0A0M2V0X3_9BACT</name>
<keyword evidence="3 4" id="KW-0378">Hydrolase</keyword>
<comment type="catalytic activity">
    <reaction evidence="4">
        <text>alpha,alpha-trehalose 6-phosphate + H2O = alpha,alpha-trehalose + phosphate</text>
        <dbReference type="Rhea" id="RHEA:23420"/>
        <dbReference type="ChEBI" id="CHEBI:15377"/>
        <dbReference type="ChEBI" id="CHEBI:16551"/>
        <dbReference type="ChEBI" id="CHEBI:43474"/>
        <dbReference type="ChEBI" id="CHEBI:58429"/>
        <dbReference type="EC" id="3.1.3.12"/>
    </reaction>
</comment>
<evidence type="ECO:0000256" key="2">
    <source>
        <dbReference type="ARBA" id="ARBA00008770"/>
    </source>
</evidence>
<dbReference type="Pfam" id="PF02358">
    <property type="entry name" value="Trehalose_PPase"/>
    <property type="match status" value="1"/>
</dbReference>
<dbReference type="InterPro" id="IPR036412">
    <property type="entry name" value="HAD-like_sf"/>
</dbReference>
<keyword evidence="4" id="KW-0460">Magnesium</keyword>
<dbReference type="NCBIfam" id="TIGR01484">
    <property type="entry name" value="HAD-SF-IIB"/>
    <property type="match status" value="1"/>
</dbReference>
<dbReference type="UniPathway" id="UPA00299"/>
<dbReference type="Proteomes" id="UP000034954">
    <property type="component" value="Unassembled WGS sequence"/>
</dbReference>
<evidence type="ECO:0000313" key="6">
    <source>
        <dbReference type="Proteomes" id="UP000034954"/>
    </source>
</evidence>
<dbReference type="InterPro" id="IPR006379">
    <property type="entry name" value="HAD-SF_hydro_IIB"/>
</dbReference>
<protein>
    <recommendedName>
        <fullName evidence="4">Trehalose 6-phosphate phosphatase</fullName>
        <ecNumber evidence="4">3.1.3.12</ecNumber>
    </recommendedName>
</protein>
<dbReference type="PANTHER" id="PTHR43768:SF3">
    <property type="entry name" value="TREHALOSE 6-PHOSPHATE PHOSPHATASE"/>
    <property type="match status" value="1"/>
</dbReference>
<dbReference type="InterPro" id="IPR023214">
    <property type="entry name" value="HAD_sf"/>
</dbReference>
<comment type="caution">
    <text evidence="5">The sequence shown here is derived from an EMBL/GenBank/DDBJ whole genome shotgun (WGS) entry which is preliminary data.</text>
</comment>
<dbReference type="EC" id="3.1.3.12" evidence="4"/>
<dbReference type="GO" id="GO:0046872">
    <property type="term" value="F:metal ion binding"/>
    <property type="evidence" value="ECO:0007669"/>
    <property type="project" value="UniProtKB-KW"/>
</dbReference>
<gene>
    <name evidence="5" type="ORF">BROFUL_00462</name>
</gene>
<dbReference type="NCBIfam" id="TIGR00685">
    <property type="entry name" value="T6PP"/>
    <property type="match status" value="1"/>
</dbReference>
<dbReference type="GO" id="GO:0004805">
    <property type="term" value="F:trehalose-phosphatase activity"/>
    <property type="evidence" value="ECO:0007669"/>
    <property type="project" value="UniProtKB-EC"/>
</dbReference>
<comment type="pathway">
    <text evidence="1 4">Glycan biosynthesis; trehalose biosynthesis.</text>
</comment>
<accession>A0A0M2V0X3</accession>